<proteinExistence type="predicted"/>
<organism evidence="1 2">
    <name type="scientific">Penicillium rubens (strain ATCC 28089 / DSM 1075 / NRRL 1951 / Wisconsin 54-1255)</name>
    <name type="common">Penicillium chrysogenum</name>
    <dbReference type="NCBI Taxonomy" id="500485"/>
    <lineage>
        <taxon>Eukaryota</taxon>
        <taxon>Fungi</taxon>
        <taxon>Dikarya</taxon>
        <taxon>Ascomycota</taxon>
        <taxon>Pezizomycotina</taxon>
        <taxon>Eurotiomycetes</taxon>
        <taxon>Eurotiomycetidae</taxon>
        <taxon>Eurotiales</taxon>
        <taxon>Aspergillaceae</taxon>
        <taxon>Penicillium</taxon>
        <taxon>Penicillium chrysogenum species complex</taxon>
    </lineage>
</organism>
<sequence>MTVPGFLGGFWGIGGIGEVKGKKANNKFGFKEDQEVLYLDHLDRTINRFFSTGYASGFLVGIFEDGYYKLPTYVTGIIYGIIGVSREPGPEPMHQGLSTLVFERESDPF</sequence>
<dbReference type="EMBL" id="AM920431">
    <property type="protein sequence ID" value="CAP92783.1"/>
    <property type="molecule type" value="Genomic_DNA"/>
</dbReference>
<name>B6H708_PENRW</name>
<accession>B6H708</accession>
<protein>
    <submittedName>
        <fullName evidence="1">Uncharacterized protein</fullName>
    </submittedName>
</protein>
<dbReference type="AlphaFoldDB" id="B6H708"/>
<reference evidence="1 2" key="1">
    <citation type="journal article" date="2008" name="Nat. Biotechnol.">
        <title>Genome sequencing and analysis of the filamentous fungus Penicillium chrysogenum.</title>
        <authorList>
            <person name="van den Berg M.A."/>
            <person name="Albang R."/>
            <person name="Albermann K."/>
            <person name="Badger J.H."/>
            <person name="Daran J.-M."/>
            <person name="Driessen A.J.M."/>
            <person name="Garcia-Estrada C."/>
            <person name="Fedorova N.D."/>
            <person name="Harris D.M."/>
            <person name="Heijne W.H.M."/>
            <person name="Joardar V.S."/>
            <person name="Kiel J.A.K.W."/>
            <person name="Kovalchuk A."/>
            <person name="Martin J.F."/>
            <person name="Nierman W.C."/>
            <person name="Nijland J.G."/>
            <person name="Pronk J.T."/>
            <person name="Roubos J.A."/>
            <person name="van der Klei I.J."/>
            <person name="van Peij N.N.M.E."/>
            <person name="Veenhuis M."/>
            <person name="von Doehren H."/>
            <person name="Wagner C."/>
            <person name="Wortman J.R."/>
            <person name="Bovenberg R.A.L."/>
        </authorList>
    </citation>
    <scope>NUCLEOTIDE SEQUENCE [LARGE SCALE GENOMIC DNA]</scope>
    <source>
        <strain evidence="2">ATCC 28089 / DSM 1075 / NRRL 1951 / Wisconsin 54-1255</strain>
    </source>
</reference>
<dbReference type="VEuPathDB" id="FungiDB:PCH_Pc16g01130"/>
<dbReference type="HOGENOM" id="CLU_2184831_0_0_1"/>
<evidence type="ECO:0000313" key="2">
    <source>
        <dbReference type="Proteomes" id="UP000000724"/>
    </source>
</evidence>
<dbReference type="Proteomes" id="UP000000724">
    <property type="component" value="Contig Pc00c16"/>
</dbReference>
<keyword evidence="2" id="KW-1185">Reference proteome</keyword>
<gene>
    <name evidence="1" type="ORF">Pc16g01130</name>
    <name evidence="1" type="ORF">PCH_Pc16g01130</name>
</gene>
<evidence type="ECO:0000313" key="1">
    <source>
        <dbReference type="EMBL" id="CAP92783.1"/>
    </source>
</evidence>